<protein>
    <recommendedName>
        <fullName evidence="3">Antitoxin</fullName>
    </recommendedName>
</protein>
<gene>
    <name evidence="1" type="ORF">A6770_01135</name>
</gene>
<proteinExistence type="predicted"/>
<evidence type="ECO:0000313" key="1">
    <source>
        <dbReference type="EMBL" id="RCJ29028.1"/>
    </source>
</evidence>
<dbReference type="Gene3D" id="1.10.10.10">
    <property type="entry name" value="Winged helix-like DNA-binding domain superfamily/Winged helix DNA-binding domain"/>
    <property type="match status" value="1"/>
</dbReference>
<dbReference type="AlphaFoldDB" id="A0A367QXU7"/>
<dbReference type="InterPro" id="IPR009057">
    <property type="entry name" value="Homeodomain-like_sf"/>
</dbReference>
<dbReference type="PANTHER" id="PTHR34849:SF3">
    <property type="entry name" value="SSR2962 PROTEIN"/>
    <property type="match status" value="1"/>
</dbReference>
<name>A0A367QXU7_9NOSO</name>
<keyword evidence="2" id="KW-1185">Reference proteome</keyword>
<reference evidence="1" key="1">
    <citation type="submission" date="2016-04" db="EMBL/GenBank/DDBJ databases">
        <authorList>
            <person name="Tabuchi Yagui T.R."/>
        </authorList>
    </citation>
    <scope>NUCLEOTIDE SEQUENCE [LARGE SCALE GENOMIC DNA]</scope>
    <source>
        <strain evidence="1">NIES-26</strain>
    </source>
</reference>
<dbReference type="Pfam" id="PF04255">
    <property type="entry name" value="DUF433"/>
    <property type="match status" value="1"/>
</dbReference>
<sequence length="82" mass="9077">MTDRELLDRIAANPKIMVGKPVIKGTRLTVEYILNLLAHGATVTEILEEYEGLVEADIRACLLFASRSLESTSFMPLLANKT</sequence>
<evidence type="ECO:0000313" key="2">
    <source>
        <dbReference type="Proteomes" id="UP000252107"/>
    </source>
</evidence>
<dbReference type="PANTHER" id="PTHR34849">
    <property type="entry name" value="SSL5025 PROTEIN"/>
    <property type="match status" value="1"/>
</dbReference>
<dbReference type="SUPFAM" id="SSF46689">
    <property type="entry name" value="Homeodomain-like"/>
    <property type="match status" value="1"/>
</dbReference>
<dbReference type="EMBL" id="LXQD01000295">
    <property type="protein sequence ID" value="RCJ29028.1"/>
    <property type="molecule type" value="Genomic_DNA"/>
</dbReference>
<dbReference type="Proteomes" id="UP000252107">
    <property type="component" value="Unassembled WGS sequence"/>
</dbReference>
<organism evidence="1 2">
    <name type="scientific">Nostoc minutum NIES-26</name>
    <dbReference type="NCBI Taxonomy" id="1844469"/>
    <lineage>
        <taxon>Bacteria</taxon>
        <taxon>Bacillati</taxon>
        <taxon>Cyanobacteriota</taxon>
        <taxon>Cyanophyceae</taxon>
        <taxon>Nostocales</taxon>
        <taxon>Nostocaceae</taxon>
        <taxon>Nostoc</taxon>
    </lineage>
</organism>
<dbReference type="InterPro" id="IPR036388">
    <property type="entry name" value="WH-like_DNA-bd_sf"/>
</dbReference>
<accession>A0A367QXU7</accession>
<evidence type="ECO:0008006" key="3">
    <source>
        <dbReference type="Google" id="ProtNLM"/>
    </source>
</evidence>
<comment type="caution">
    <text evidence="1">The sequence shown here is derived from an EMBL/GenBank/DDBJ whole genome shotgun (WGS) entry which is preliminary data.</text>
</comment>
<dbReference type="InterPro" id="IPR007367">
    <property type="entry name" value="DUF433"/>
</dbReference>